<evidence type="ECO:0000313" key="10">
    <source>
        <dbReference type="Proteomes" id="UP000626220"/>
    </source>
</evidence>
<feature type="transmembrane region" description="Helical" evidence="7">
    <location>
        <begin position="85"/>
        <end position="103"/>
    </location>
</feature>
<evidence type="ECO:0000256" key="1">
    <source>
        <dbReference type="ARBA" id="ARBA00004651"/>
    </source>
</evidence>
<dbReference type="GO" id="GO:0005886">
    <property type="term" value="C:plasma membrane"/>
    <property type="evidence" value="ECO:0007669"/>
    <property type="project" value="UniProtKB-SubCell"/>
</dbReference>
<feature type="domain" description="Major facilitator superfamily (MFS) profile" evidence="8">
    <location>
        <begin position="19"/>
        <end position="406"/>
    </location>
</feature>
<feature type="transmembrane region" description="Helical" evidence="7">
    <location>
        <begin position="20"/>
        <end position="43"/>
    </location>
</feature>
<evidence type="ECO:0000256" key="7">
    <source>
        <dbReference type="SAM" id="Phobius"/>
    </source>
</evidence>
<evidence type="ECO:0000259" key="8">
    <source>
        <dbReference type="PROSITE" id="PS50850"/>
    </source>
</evidence>
<evidence type="ECO:0000313" key="9">
    <source>
        <dbReference type="EMBL" id="GHF62179.1"/>
    </source>
</evidence>
<dbReference type="Proteomes" id="UP000626220">
    <property type="component" value="Unassembled WGS sequence"/>
</dbReference>
<keyword evidence="3" id="KW-1003">Cell membrane</keyword>
<feature type="transmembrane region" description="Helical" evidence="7">
    <location>
        <begin position="115"/>
        <end position="134"/>
    </location>
</feature>
<feature type="transmembrane region" description="Helical" evidence="7">
    <location>
        <begin position="380"/>
        <end position="403"/>
    </location>
</feature>
<reference evidence="9" key="1">
    <citation type="journal article" date="2014" name="Int. J. Syst. Evol. Microbiol.">
        <title>Complete genome sequence of Corynebacterium casei LMG S-19264T (=DSM 44701T), isolated from a smear-ripened cheese.</title>
        <authorList>
            <consortium name="US DOE Joint Genome Institute (JGI-PGF)"/>
            <person name="Walter F."/>
            <person name="Albersmeier A."/>
            <person name="Kalinowski J."/>
            <person name="Ruckert C."/>
        </authorList>
    </citation>
    <scope>NUCLEOTIDE SEQUENCE</scope>
    <source>
        <strain evidence="9">KCTC 42650</strain>
    </source>
</reference>
<evidence type="ECO:0000256" key="2">
    <source>
        <dbReference type="ARBA" id="ARBA00022448"/>
    </source>
</evidence>
<sequence length="413" mass="43896">MSDGTAERVAMARPGPMLQYVFSAIVLFLALFGSHLATPLYPFWQDRFDLTNSDIVMIFVCYPIGVTFGLLHGGRLGDQLGRKPMVRSGLFLILLASLGYLVANSMTPLLVARLLNGYGIGMLSGPAVASIIELHPRLDRGAASRVGAVATLSAPAAGMLTATLVVYFAATETAVLLPYLIFATLLVVSLGLTWGYRETILPIARRSLRSASYRPQAMRVPADIRGPFIYAACLAVLCWANTGLWLSLGPSMFFTLMTDAHPLVGGLSVVAFLGTAGMIQLTGGWLGYIRATLVSLVLVVVALVTVLVALKTESVAGVAIGLLVGGMSQGLGWMGTVELINRIAPDAMRASVLSMLYMCSYFGSIVPVLFTGFAADRFGLFPALFGMCSVSIAAACILFVVTVKLRRSLPQKA</sequence>
<dbReference type="SUPFAM" id="SSF103473">
    <property type="entry name" value="MFS general substrate transporter"/>
    <property type="match status" value="1"/>
</dbReference>
<protein>
    <submittedName>
        <fullName evidence="9">MFS transporter</fullName>
    </submittedName>
</protein>
<keyword evidence="4 7" id="KW-0812">Transmembrane</keyword>
<dbReference type="InterPro" id="IPR020846">
    <property type="entry name" value="MFS_dom"/>
</dbReference>
<dbReference type="RefSeq" id="WP_189681593.1">
    <property type="nucleotide sequence ID" value="NZ_BNCJ01000013.1"/>
</dbReference>
<evidence type="ECO:0000256" key="6">
    <source>
        <dbReference type="ARBA" id="ARBA00023136"/>
    </source>
</evidence>
<comment type="caution">
    <text evidence="9">The sequence shown here is derived from an EMBL/GenBank/DDBJ whole genome shotgun (WGS) entry which is preliminary data.</text>
</comment>
<feature type="transmembrane region" description="Helical" evidence="7">
    <location>
        <begin position="352"/>
        <end position="374"/>
    </location>
</feature>
<comment type="subcellular location">
    <subcellularLocation>
        <location evidence="1">Cell membrane</location>
        <topology evidence="1">Multi-pass membrane protein</topology>
    </subcellularLocation>
</comment>
<feature type="transmembrane region" description="Helical" evidence="7">
    <location>
        <begin position="55"/>
        <end position="73"/>
    </location>
</feature>
<keyword evidence="10" id="KW-1185">Reference proteome</keyword>
<dbReference type="GO" id="GO:0022857">
    <property type="term" value="F:transmembrane transporter activity"/>
    <property type="evidence" value="ECO:0007669"/>
    <property type="project" value="InterPro"/>
</dbReference>
<dbReference type="PANTHER" id="PTHR23517">
    <property type="entry name" value="RESISTANCE PROTEIN MDTM, PUTATIVE-RELATED-RELATED"/>
    <property type="match status" value="1"/>
</dbReference>
<feature type="transmembrane region" description="Helical" evidence="7">
    <location>
        <begin position="146"/>
        <end position="170"/>
    </location>
</feature>
<dbReference type="InterPro" id="IPR036259">
    <property type="entry name" value="MFS_trans_sf"/>
</dbReference>
<evidence type="ECO:0000256" key="4">
    <source>
        <dbReference type="ARBA" id="ARBA00022692"/>
    </source>
</evidence>
<name>A0A8J3H106_9RHOB</name>
<accession>A0A8J3H106</accession>
<feature type="transmembrane region" description="Helical" evidence="7">
    <location>
        <begin position="228"/>
        <end position="248"/>
    </location>
</feature>
<gene>
    <name evidence="9" type="ORF">GCM10017056_36930</name>
</gene>
<feature type="transmembrane region" description="Helical" evidence="7">
    <location>
        <begin position="316"/>
        <end position="340"/>
    </location>
</feature>
<dbReference type="AlphaFoldDB" id="A0A8J3H106"/>
<feature type="transmembrane region" description="Helical" evidence="7">
    <location>
        <begin position="291"/>
        <end position="310"/>
    </location>
</feature>
<keyword evidence="6 7" id="KW-0472">Membrane</keyword>
<feature type="transmembrane region" description="Helical" evidence="7">
    <location>
        <begin position="260"/>
        <end position="279"/>
    </location>
</feature>
<proteinExistence type="predicted"/>
<dbReference type="Gene3D" id="1.20.1250.20">
    <property type="entry name" value="MFS general substrate transporter like domains"/>
    <property type="match status" value="1"/>
</dbReference>
<dbReference type="EMBL" id="BNCJ01000013">
    <property type="protein sequence ID" value="GHF62179.1"/>
    <property type="molecule type" value="Genomic_DNA"/>
</dbReference>
<feature type="transmembrane region" description="Helical" evidence="7">
    <location>
        <begin position="176"/>
        <end position="196"/>
    </location>
</feature>
<dbReference type="Pfam" id="PF07690">
    <property type="entry name" value="MFS_1"/>
    <property type="match status" value="1"/>
</dbReference>
<evidence type="ECO:0000256" key="3">
    <source>
        <dbReference type="ARBA" id="ARBA00022475"/>
    </source>
</evidence>
<dbReference type="InterPro" id="IPR050171">
    <property type="entry name" value="MFS_Transporters"/>
</dbReference>
<evidence type="ECO:0000256" key="5">
    <source>
        <dbReference type="ARBA" id="ARBA00022989"/>
    </source>
</evidence>
<keyword evidence="5 7" id="KW-1133">Transmembrane helix</keyword>
<keyword evidence="2" id="KW-0813">Transport</keyword>
<dbReference type="PANTHER" id="PTHR23517:SF13">
    <property type="entry name" value="MAJOR FACILITATOR SUPERFAMILY MFS_1"/>
    <property type="match status" value="1"/>
</dbReference>
<organism evidence="9 10">
    <name type="scientific">Seohaeicola zhoushanensis</name>
    <dbReference type="NCBI Taxonomy" id="1569283"/>
    <lineage>
        <taxon>Bacteria</taxon>
        <taxon>Pseudomonadati</taxon>
        <taxon>Pseudomonadota</taxon>
        <taxon>Alphaproteobacteria</taxon>
        <taxon>Rhodobacterales</taxon>
        <taxon>Roseobacteraceae</taxon>
        <taxon>Seohaeicola</taxon>
    </lineage>
</organism>
<dbReference type="PROSITE" id="PS50850">
    <property type="entry name" value="MFS"/>
    <property type="match status" value="1"/>
</dbReference>
<dbReference type="InterPro" id="IPR011701">
    <property type="entry name" value="MFS"/>
</dbReference>
<reference evidence="9" key="2">
    <citation type="submission" date="2020-09" db="EMBL/GenBank/DDBJ databases">
        <authorList>
            <person name="Sun Q."/>
            <person name="Kim S."/>
        </authorList>
    </citation>
    <scope>NUCLEOTIDE SEQUENCE</scope>
    <source>
        <strain evidence="9">KCTC 42650</strain>
    </source>
</reference>